<dbReference type="STRING" id="78915.A0A4P9XQ02"/>
<dbReference type="PANTHER" id="PTHR43806:SF11">
    <property type="entry name" value="CEREVISIN-RELATED"/>
    <property type="match status" value="1"/>
</dbReference>
<dbReference type="PANTHER" id="PTHR43806">
    <property type="entry name" value="PEPTIDASE S8"/>
    <property type="match status" value="1"/>
</dbReference>
<dbReference type="CDD" id="cd04077">
    <property type="entry name" value="Peptidases_S8_PCSK9_ProteinaseK_like"/>
    <property type="match status" value="1"/>
</dbReference>
<dbReference type="SUPFAM" id="SSF52743">
    <property type="entry name" value="Subtilisin-like"/>
    <property type="match status" value="1"/>
</dbReference>
<dbReference type="Gene3D" id="3.30.70.80">
    <property type="entry name" value="Peptidase S8 propeptide/proteinase inhibitor I9"/>
    <property type="match status" value="1"/>
</dbReference>
<dbReference type="GO" id="GO:0005615">
    <property type="term" value="C:extracellular space"/>
    <property type="evidence" value="ECO:0007669"/>
    <property type="project" value="TreeGrafter"/>
</dbReference>
<dbReference type="PRINTS" id="PR00723">
    <property type="entry name" value="SUBTILISIN"/>
</dbReference>
<dbReference type="InterPro" id="IPR034193">
    <property type="entry name" value="PCSK9_ProteinaseK-like"/>
</dbReference>
<dbReference type="InterPro" id="IPR023827">
    <property type="entry name" value="Peptidase_S8_Asp-AS"/>
</dbReference>
<comment type="similarity">
    <text evidence="1 5 6">Belongs to the peptidase S8 family.</text>
</comment>
<dbReference type="Proteomes" id="UP000271241">
    <property type="component" value="Unassembled WGS sequence"/>
</dbReference>
<evidence type="ECO:0000256" key="6">
    <source>
        <dbReference type="RuleBase" id="RU003355"/>
    </source>
</evidence>
<dbReference type="OrthoDB" id="206201at2759"/>
<dbReference type="InterPro" id="IPR022398">
    <property type="entry name" value="Peptidase_S8_His-AS"/>
</dbReference>
<keyword evidence="7" id="KW-0732">Signal</keyword>
<dbReference type="Gene3D" id="3.40.50.200">
    <property type="entry name" value="Peptidase S8/S53 domain"/>
    <property type="match status" value="1"/>
</dbReference>
<evidence type="ECO:0000256" key="7">
    <source>
        <dbReference type="SAM" id="SignalP"/>
    </source>
</evidence>
<sequence length="393" mass="41472">MHVRYLLVMAVVLLYPTYASAMVGSTRQAAAVALLQERIAGTYVVKLRDDISASRFLAETQALNRNAQNVQYTYDRGSFQGFSSKLTVEEVQRLRRDSRVESVEPQMVMQVAGEQVNPPNWGLTRISQRALDLTKPYVYPDTAGEGVDVWVIDTGIQTNHTDFEGRAIFAKSFIADEAETDLHGHGTHVAGTVASKTYGVAKKARVFGVKALNAQGLGTNADVIASIQYVVQNGRPGKTVVNMSLGGDKSAIVDAAVSAAVDAGIAFIVAAGNESVDACDGSPSGNSKAFAVAASDRTDTQATFSNYGMCVKAYAPGVAINSLWVGQNNLARSISGTSMASPHVAGVAALYLAAGNINSVERLYKALVDSATPGAAKGSSPNTPNRLIYSLPS</sequence>
<dbReference type="PROSITE" id="PS00137">
    <property type="entry name" value="SUBTILASE_HIS"/>
    <property type="match status" value="1"/>
</dbReference>
<feature type="chain" id="PRO_5020795733" evidence="7">
    <location>
        <begin position="22"/>
        <end position="393"/>
    </location>
</feature>
<dbReference type="InterPro" id="IPR010259">
    <property type="entry name" value="S8pro/Inhibitor_I9"/>
</dbReference>
<dbReference type="PROSITE" id="PS00136">
    <property type="entry name" value="SUBTILASE_ASP"/>
    <property type="match status" value="1"/>
</dbReference>
<evidence type="ECO:0000256" key="2">
    <source>
        <dbReference type="ARBA" id="ARBA00022670"/>
    </source>
</evidence>
<dbReference type="InterPro" id="IPR050131">
    <property type="entry name" value="Peptidase_S8_subtilisin-like"/>
</dbReference>
<dbReference type="EMBL" id="KZ992639">
    <property type="protein sequence ID" value="RKP08088.1"/>
    <property type="molecule type" value="Genomic_DNA"/>
</dbReference>
<dbReference type="GO" id="GO:0006508">
    <property type="term" value="P:proteolysis"/>
    <property type="evidence" value="ECO:0007669"/>
    <property type="project" value="UniProtKB-KW"/>
</dbReference>
<dbReference type="PROSITE" id="PS00138">
    <property type="entry name" value="SUBTILASE_SER"/>
    <property type="match status" value="1"/>
</dbReference>
<feature type="active site" description="Charge relay system" evidence="5">
    <location>
        <position position="153"/>
    </location>
</feature>
<accession>A0A4P9XQ02</accession>
<evidence type="ECO:0000256" key="1">
    <source>
        <dbReference type="ARBA" id="ARBA00011073"/>
    </source>
</evidence>
<protein>
    <submittedName>
        <fullName evidence="10">Peptidase S8 and S53 subtilisin kexin sedolisin</fullName>
    </submittedName>
</protein>
<evidence type="ECO:0000256" key="5">
    <source>
        <dbReference type="PROSITE-ProRule" id="PRU01240"/>
    </source>
</evidence>
<dbReference type="Pfam" id="PF05922">
    <property type="entry name" value="Inhibitor_I9"/>
    <property type="match status" value="1"/>
</dbReference>
<keyword evidence="3 5" id="KW-0378">Hydrolase</keyword>
<evidence type="ECO:0000259" key="9">
    <source>
        <dbReference type="Pfam" id="PF05922"/>
    </source>
</evidence>
<keyword evidence="11" id="KW-1185">Reference proteome</keyword>
<evidence type="ECO:0000256" key="3">
    <source>
        <dbReference type="ARBA" id="ARBA00022801"/>
    </source>
</evidence>
<dbReference type="Pfam" id="PF00082">
    <property type="entry name" value="Peptidase_S8"/>
    <property type="match status" value="1"/>
</dbReference>
<organism evidence="10 11">
    <name type="scientific">Thamnocephalis sphaerospora</name>
    <dbReference type="NCBI Taxonomy" id="78915"/>
    <lineage>
        <taxon>Eukaryota</taxon>
        <taxon>Fungi</taxon>
        <taxon>Fungi incertae sedis</taxon>
        <taxon>Zoopagomycota</taxon>
        <taxon>Zoopagomycotina</taxon>
        <taxon>Zoopagomycetes</taxon>
        <taxon>Zoopagales</taxon>
        <taxon>Sigmoideomycetaceae</taxon>
        <taxon>Thamnocephalis</taxon>
    </lineage>
</organism>
<dbReference type="GO" id="GO:0004252">
    <property type="term" value="F:serine-type endopeptidase activity"/>
    <property type="evidence" value="ECO:0007669"/>
    <property type="project" value="UniProtKB-UniRule"/>
</dbReference>
<keyword evidence="4 5" id="KW-0720">Serine protease</keyword>
<feature type="signal peptide" evidence="7">
    <location>
        <begin position="1"/>
        <end position="21"/>
    </location>
</feature>
<evidence type="ECO:0000256" key="4">
    <source>
        <dbReference type="ARBA" id="ARBA00022825"/>
    </source>
</evidence>
<feature type="active site" description="Charge relay system" evidence="5">
    <location>
        <position position="338"/>
    </location>
</feature>
<gene>
    <name evidence="10" type="ORF">THASP1DRAFT_23857</name>
</gene>
<feature type="domain" description="Inhibitor I9" evidence="9">
    <location>
        <begin position="43"/>
        <end position="111"/>
    </location>
</feature>
<evidence type="ECO:0000313" key="10">
    <source>
        <dbReference type="EMBL" id="RKP08088.1"/>
    </source>
</evidence>
<feature type="domain" description="Peptidase S8/S53" evidence="8">
    <location>
        <begin position="144"/>
        <end position="377"/>
    </location>
</feature>
<dbReference type="FunFam" id="3.40.50.200:FF:000007">
    <property type="entry name" value="Subtilisin-like serine protease"/>
    <property type="match status" value="1"/>
</dbReference>
<dbReference type="InterPro" id="IPR023828">
    <property type="entry name" value="Peptidase_S8_Ser-AS"/>
</dbReference>
<evidence type="ECO:0000313" key="11">
    <source>
        <dbReference type="Proteomes" id="UP000271241"/>
    </source>
</evidence>
<evidence type="ECO:0000259" key="8">
    <source>
        <dbReference type="Pfam" id="PF00082"/>
    </source>
</evidence>
<feature type="active site" description="Charge relay system" evidence="5">
    <location>
        <position position="185"/>
    </location>
</feature>
<name>A0A4P9XQ02_9FUNG</name>
<dbReference type="InterPro" id="IPR015500">
    <property type="entry name" value="Peptidase_S8_subtilisin-rel"/>
</dbReference>
<dbReference type="SUPFAM" id="SSF54897">
    <property type="entry name" value="Protease propeptides/inhibitors"/>
    <property type="match status" value="1"/>
</dbReference>
<dbReference type="InterPro" id="IPR000209">
    <property type="entry name" value="Peptidase_S8/S53_dom"/>
</dbReference>
<proteinExistence type="inferred from homology"/>
<dbReference type="InterPro" id="IPR037045">
    <property type="entry name" value="S8pro/Inhibitor_I9_sf"/>
</dbReference>
<keyword evidence="2 5" id="KW-0645">Protease</keyword>
<dbReference type="InterPro" id="IPR036852">
    <property type="entry name" value="Peptidase_S8/S53_dom_sf"/>
</dbReference>
<dbReference type="PROSITE" id="PS51892">
    <property type="entry name" value="SUBTILASE"/>
    <property type="match status" value="1"/>
</dbReference>
<reference evidence="11" key="1">
    <citation type="journal article" date="2018" name="Nat. Microbiol.">
        <title>Leveraging single-cell genomics to expand the fungal tree of life.</title>
        <authorList>
            <person name="Ahrendt S.R."/>
            <person name="Quandt C.A."/>
            <person name="Ciobanu D."/>
            <person name="Clum A."/>
            <person name="Salamov A."/>
            <person name="Andreopoulos B."/>
            <person name="Cheng J.F."/>
            <person name="Woyke T."/>
            <person name="Pelin A."/>
            <person name="Henrissat B."/>
            <person name="Reynolds N.K."/>
            <person name="Benny G.L."/>
            <person name="Smith M.E."/>
            <person name="James T.Y."/>
            <person name="Grigoriev I.V."/>
        </authorList>
    </citation>
    <scope>NUCLEOTIDE SEQUENCE [LARGE SCALE GENOMIC DNA]</scope>
    <source>
        <strain evidence="11">RSA 1356</strain>
    </source>
</reference>
<dbReference type="AlphaFoldDB" id="A0A4P9XQ02"/>